<reference evidence="18" key="1">
    <citation type="submission" date="2020-10" db="EMBL/GenBank/DDBJ databases">
        <authorList>
            <person name="Gilroy R."/>
        </authorList>
    </citation>
    <scope>NUCLEOTIDE SEQUENCE</scope>
    <source>
        <strain evidence="18">CHK176-22527</strain>
    </source>
</reference>
<evidence type="ECO:0000256" key="16">
    <source>
        <dbReference type="RuleBase" id="RU003694"/>
    </source>
</evidence>
<organism evidence="18 19">
    <name type="scientific">Candidatus Allocopromorpha excrementavium</name>
    <dbReference type="NCBI Taxonomy" id="2840741"/>
    <lineage>
        <taxon>Bacteria</taxon>
        <taxon>Bacillati</taxon>
        <taxon>Bacillota</taxon>
        <taxon>Clostridia</taxon>
        <taxon>Eubacteriales</taxon>
        <taxon>Eubacteriaceae</taxon>
        <taxon>Eubacteriaceae incertae sedis</taxon>
        <taxon>Candidatus Allocopromorpha</taxon>
    </lineage>
</organism>
<keyword evidence="5 14" id="KW-0444">Lipid biosynthesis</keyword>
<dbReference type="EC" id="2.3.1.179" evidence="3 14"/>
<keyword evidence="6 14" id="KW-0808">Transferase</keyword>
<dbReference type="AlphaFoldDB" id="A0A9D1KVR6"/>
<gene>
    <name evidence="18" type="primary">fabF</name>
    <name evidence="18" type="ORF">IAD12_08750</name>
</gene>
<evidence type="ECO:0000259" key="17">
    <source>
        <dbReference type="PROSITE" id="PS52004"/>
    </source>
</evidence>
<evidence type="ECO:0000313" key="18">
    <source>
        <dbReference type="EMBL" id="HIU00309.1"/>
    </source>
</evidence>
<protein>
    <recommendedName>
        <fullName evidence="4 14">3-oxoacyl-[acyl-carrier-protein] synthase 2</fullName>
        <ecNumber evidence="3 14">2.3.1.179</ecNumber>
    </recommendedName>
</protein>
<evidence type="ECO:0000256" key="13">
    <source>
        <dbReference type="ARBA" id="ARBA00047659"/>
    </source>
</evidence>
<dbReference type="EMBL" id="DVLX01000102">
    <property type="protein sequence ID" value="HIU00309.1"/>
    <property type="molecule type" value="Genomic_DNA"/>
</dbReference>
<dbReference type="PIRSF" id="PIRSF000447">
    <property type="entry name" value="KAS_II"/>
    <property type="match status" value="1"/>
</dbReference>
<dbReference type="PANTHER" id="PTHR11712">
    <property type="entry name" value="POLYKETIDE SYNTHASE-RELATED"/>
    <property type="match status" value="1"/>
</dbReference>
<evidence type="ECO:0000256" key="2">
    <source>
        <dbReference type="ARBA" id="ARBA00008467"/>
    </source>
</evidence>
<feature type="active site" description="For beta-ketoacyl synthase activity" evidence="15">
    <location>
        <position position="162"/>
    </location>
</feature>
<dbReference type="PANTHER" id="PTHR11712:SF336">
    <property type="entry name" value="3-OXOACYL-[ACYL-CARRIER-PROTEIN] SYNTHASE, MITOCHONDRIAL"/>
    <property type="match status" value="1"/>
</dbReference>
<comment type="caution">
    <text evidence="18">The sequence shown here is derived from an EMBL/GenBank/DDBJ whole genome shotgun (WGS) entry which is preliminary data.</text>
</comment>
<dbReference type="Pfam" id="PF02801">
    <property type="entry name" value="Ketoacyl-synt_C"/>
    <property type="match status" value="1"/>
</dbReference>
<proteinExistence type="inferred from homology"/>
<dbReference type="Proteomes" id="UP000824159">
    <property type="component" value="Unassembled WGS sequence"/>
</dbReference>
<dbReference type="NCBIfam" id="TIGR03150">
    <property type="entry name" value="fabF"/>
    <property type="match status" value="1"/>
</dbReference>
<dbReference type="NCBIfam" id="NF005589">
    <property type="entry name" value="PRK07314.1"/>
    <property type="match status" value="1"/>
</dbReference>
<evidence type="ECO:0000256" key="12">
    <source>
        <dbReference type="ARBA" id="ARBA00047318"/>
    </source>
</evidence>
<keyword evidence="9 14" id="KW-0275">Fatty acid biosynthesis</keyword>
<evidence type="ECO:0000256" key="15">
    <source>
        <dbReference type="PIRSR" id="PIRSR000447-1"/>
    </source>
</evidence>
<keyword evidence="10 14" id="KW-0012">Acyltransferase</keyword>
<dbReference type="GO" id="GO:0004315">
    <property type="term" value="F:3-oxoacyl-[acyl-carrier-protein] synthase activity"/>
    <property type="evidence" value="ECO:0007669"/>
    <property type="project" value="UniProtKB-UniRule"/>
</dbReference>
<sequence>MMKRVVVTGIGAVTPIGNDVESMWKNLIKGKHGIDVIDRFDIDGFENHLAAEVKGYDPLLYMSRKDVNRYDPYTVFGVGAACQAMENSKIDGTVPKERFGVYFSSVMGGLSAVERGIAALTEKGSSRVSSYTVPAMITNTAAGAIAMKYGCRASCMSISTACASSSNAVGEAYRCIKHGYADAVIAGGADAAITPFGIASLNACNAMSRSDDPDRASIPFDAERDGFVLGEGSGALVLEEYEHAKKRGAYIYGEICGYGSTCDAFNMVAPMPDADMAAKAVKYALQEAEQDFGPTEGGIYINAHGTATRLNDKMETIAIKKGLGLERAYESIVSSTRSMTGHLLGGAGAVEAIISLLVLRRKDIPPTAGYKVEDDMCDLDICANEARHADIELTLSNSFGFGGHNSCIAFRDTE</sequence>
<comment type="similarity">
    <text evidence="2 14 16">Belongs to the thiolase-like superfamily. Beta-ketoacyl-ACP synthases family.</text>
</comment>
<comment type="catalytic activity">
    <reaction evidence="12 14">
        <text>(9Z)-hexadecenoyl-[ACP] + malonyl-[ACP] + H(+) = 3-oxo-(11Z)-octadecenoyl-[ACP] + holo-[ACP] + CO2</text>
        <dbReference type="Rhea" id="RHEA:55040"/>
        <dbReference type="Rhea" id="RHEA-COMP:9623"/>
        <dbReference type="Rhea" id="RHEA-COMP:9685"/>
        <dbReference type="Rhea" id="RHEA-COMP:10800"/>
        <dbReference type="Rhea" id="RHEA-COMP:14074"/>
        <dbReference type="ChEBI" id="CHEBI:15378"/>
        <dbReference type="ChEBI" id="CHEBI:16526"/>
        <dbReference type="ChEBI" id="CHEBI:64479"/>
        <dbReference type="ChEBI" id="CHEBI:78449"/>
        <dbReference type="ChEBI" id="CHEBI:83989"/>
        <dbReference type="ChEBI" id="CHEBI:138538"/>
        <dbReference type="EC" id="2.3.1.179"/>
    </reaction>
</comment>
<evidence type="ECO:0000256" key="14">
    <source>
        <dbReference type="PIRNR" id="PIRNR000447"/>
    </source>
</evidence>
<evidence type="ECO:0000256" key="3">
    <source>
        <dbReference type="ARBA" id="ARBA00012356"/>
    </source>
</evidence>
<comment type="pathway">
    <text evidence="1 14">Lipid metabolism; fatty acid biosynthesis.</text>
</comment>
<dbReference type="CDD" id="cd00834">
    <property type="entry name" value="KAS_I_II"/>
    <property type="match status" value="1"/>
</dbReference>
<dbReference type="SUPFAM" id="SSF53901">
    <property type="entry name" value="Thiolase-like"/>
    <property type="match status" value="2"/>
</dbReference>
<evidence type="ECO:0000256" key="9">
    <source>
        <dbReference type="ARBA" id="ARBA00023160"/>
    </source>
</evidence>
<dbReference type="FunFam" id="3.40.47.10:FF:000018">
    <property type="entry name" value="3-oxoacyl-[acyl-carrier-protein] synthase 2"/>
    <property type="match status" value="1"/>
</dbReference>
<keyword evidence="7" id="KW-0276">Fatty acid metabolism</keyword>
<name>A0A9D1KVR6_9FIRM</name>
<feature type="domain" description="Ketosynthase family 3 (KS3)" evidence="17">
    <location>
        <begin position="2"/>
        <end position="412"/>
    </location>
</feature>
<dbReference type="InterPro" id="IPR014030">
    <property type="entry name" value="Ketoacyl_synth_N"/>
</dbReference>
<evidence type="ECO:0000256" key="11">
    <source>
        <dbReference type="ARBA" id="ARBA00024006"/>
    </source>
</evidence>
<accession>A0A9D1KVR6</accession>
<evidence type="ECO:0000256" key="7">
    <source>
        <dbReference type="ARBA" id="ARBA00022832"/>
    </source>
</evidence>
<dbReference type="InterPro" id="IPR017568">
    <property type="entry name" value="3-oxoacyl-ACP_synth-2"/>
</dbReference>
<evidence type="ECO:0000256" key="1">
    <source>
        <dbReference type="ARBA" id="ARBA00005194"/>
    </source>
</evidence>
<reference evidence="18" key="2">
    <citation type="journal article" date="2021" name="PeerJ">
        <title>Extensive microbial diversity within the chicken gut microbiome revealed by metagenomics and culture.</title>
        <authorList>
            <person name="Gilroy R."/>
            <person name="Ravi A."/>
            <person name="Getino M."/>
            <person name="Pursley I."/>
            <person name="Horton D.L."/>
            <person name="Alikhan N.F."/>
            <person name="Baker D."/>
            <person name="Gharbi K."/>
            <person name="Hall N."/>
            <person name="Watson M."/>
            <person name="Adriaenssens E.M."/>
            <person name="Foster-Nyarko E."/>
            <person name="Jarju S."/>
            <person name="Secka A."/>
            <person name="Antonio M."/>
            <person name="Oren A."/>
            <person name="Chaudhuri R.R."/>
            <person name="La Ragione R."/>
            <person name="Hildebrand F."/>
            <person name="Pallen M.J."/>
        </authorList>
    </citation>
    <scope>NUCLEOTIDE SEQUENCE</scope>
    <source>
        <strain evidence="18">CHK176-22527</strain>
    </source>
</reference>
<evidence type="ECO:0000256" key="5">
    <source>
        <dbReference type="ARBA" id="ARBA00022516"/>
    </source>
</evidence>
<dbReference type="InterPro" id="IPR016039">
    <property type="entry name" value="Thiolase-like"/>
</dbReference>
<dbReference type="SMART" id="SM00825">
    <property type="entry name" value="PKS_KS"/>
    <property type="match status" value="1"/>
</dbReference>
<dbReference type="InterPro" id="IPR020841">
    <property type="entry name" value="PKS_Beta-ketoAc_synthase_dom"/>
</dbReference>
<evidence type="ECO:0000256" key="4">
    <source>
        <dbReference type="ARBA" id="ARBA00014657"/>
    </source>
</evidence>
<comment type="catalytic activity">
    <reaction evidence="13 14">
        <text>a fatty acyl-[ACP] + malonyl-[ACP] + H(+) = a 3-oxoacyl-[ACP] + holo-[ACP] + CO2</text>
        <dbReference type="Rhea" id="RHEA:22836"/>
        <dbReference type="Rhea" id="RHEA-COMP:9623"/>
        <dbReference type="Rhea" id="RHEA-COMP:9685"/>
        <dbReference type="Rhea" id="RHEA-COMP:9916"/>
        <dbReference type="Rhea" id="RHEA-COMP:14125"/>
        <dbReference type="ChEBI" id="CHEBI:15378"/>
        <dbReference type="ChEBI" id="CHEBI:16526"/>
        <dbReference type="ChEBI" id="CHEBI:64479"/>
        <dbReference type="ChEBI" id="CHEBI:78449"/>
        <dbReference type="ChEBI" id="CHEBI:78776"/>
        <dbReference type="ChEBI" id="CHEBI:138651"/>
    </reaction>
</comment>
<dbReference type="Pfam" id="PF00109">
    <property type="entry name" value="ketoacyl-synt"/>
    <property type="match status" value="1"/>
</dbReference>
<dbReference type="Gene3D" id="3.40.47.10">
    <property type="match status" value="1"/>
</dbReference>
<comment type="function">
    <text evidence="11 14">Involved in the type II fatty acid elongation cycle. Catalyzes the elongation of a wide range of acyl-ACP by the addition of two carbons from malonyl-ACP to an acyl acceptor. Can efficiently catalyze the conversion of palmitoleoyl-ACP (cis-hexadec-9-enoyl-ACP) to cis-vaccenoyl-ACP (cis-octadec-11-enoyl-ACP), an essential step in the thermal regulation of fatty acid composition.</text>
</comment>
<keyword evidence="8" id="KW-0443">Lipid metabolism</keyword>
<evidence type="ECO:0000313" key="19">
    <source>
        <dbReference type="Proteomes" id="UP000824159"/>
    </source>
</evidence>
<dbReference type="GO" id="GO:0006633">
    <property type="term" value="P:fatty acid biosynthetic process"/>
    <property type="evidence" value="ECO:0007669"/>
    <property type="project" value="UniProtKB-UniRule"/>
</dbReference>
<dbReference type="InterPro" id="IPR000794">
    <property type="entry name" value="Beta-ketoacyl_synthase"/>
</dbReference>
<dbReference type="GO" id="GO:0005829">
    <property type="term" value="C:cytosol"/>
    <property type="evidence" value="ECO:0007669"/>
    <property type="project" value="TreeGrafter"/>
</dbReference>
<evidence type="ECO:0000256" key="10">
    <source>
        <dbReference type="ARBA" id="ARBA00023315"/>
    </source>
</evidence>
<evidence type="ECO:0000256" key="6">
    <source>
        <dbReference type="ARBA" id="ARBA00022679"/>
    </source>
</evidence>
<dbReference type="InterPro" id="IPR014031">
    <property type="entry name" value="Ketoacyl_synth_C"/>
</dbReference>
<dbReference type="PROSITE" id="PS52004">
    <property type="entry name" value="KS3_2"/>
    <property type="match status" value="1"/>
</dbReference>
<evidence type="ECO:0000256" key="8">
    <source>
        <dbReference type="ARBA" id="ARBA00023098"/>
    </source>
</evidence>